<evidence type="ECO:0000259" key="1">
    <source>
        <dbReference type="PROSITE" id="PS51833"/>
    </source>
</evidence>
<dbReference type="Gene3D" id="1.10.3210.10">
    <property type="entry name" value="Hypothetical protein af1432"/>
    <property type="match status" value="1"/>
</dbReference>
<organism evidence="2 3">
    <name type="scientific">Dactylosporangium aurantiacum</name>
    <dbReference type="NCBI Taxonomy" id="35754"/>
    <lineage>
        <taxon>Bacteria</taxon>
        <taxon>Bacillati</taxon>
        <taxon>Actinomycetota</taxon>
        <taxon>Actinomycetes</taxon>
        <taxon>Micromonosporales</taxon>
        <taxon>Micromonosporaceae</taxon>
        <taxon>Dactylosporangium</taxon>
    </lineage>
</organism>
<dbReference type="InterPro" id="IPR001633">
    <property type="entry name" value="EAL_dom"/>
</dbReference>
<sequence length="417" mass="44170">MYGSGSRMSNVIPEVADVHVGRQAIYDRRGDVAAFELLFRNSPGARSATNGGVLATSQVMVAAFTTVGVRELAGGRPCFINLTADFLLGELPVPFAPEHAVLEVLETVDVDDRLVAGVANLVERGYVIALDDFVSGSGHERLFELATYVKVDFLGTTPAQRQAILDVRRAHPHLRFVAERLETAADVAEAHDRGYELFQGYALSRPAVVTARTLSASRLRCVHLLGLLMAPDVGLDRIVSIVSSDPALSYRMLQAVNTAAAGAAHRVSSVHEAVVMLGTAQIRNWVTLMLIGDLTEAGEEQTADILVHAQLCRLVAEGNGVDGDEAFTAGLLDAVAALLGLPIEDLAGRLPLAPIVRDALLDGTGPLGDVLATVHAHERGAPDSAGGAAVLTHHDVLTRQLAAMAWATRTAQAIRSN</sequence>
<dbReference type="EMBL" id="CP073767">
    <property type="protein sequence ID" value="UWZ57912.1"/>
    <property type="molecule type" value="Genomic_DNA"/>
</dbReference>
<accession>A0A9Q9MQU4</accession>
<dbReference type="RefSeq" id="WP_156089594.1">
    <property type="nucleotide sequence ID" value="NZ_CP073767.1"/>
</dbReference>
<dbReference type="OrthoDB" id="9804751at2"/>
<gene>
    <name evidence="2" type="ORF">Daura_18115</name>
</gene>
<dbReference type="Gene3D" id="3.20.20.450">
    <property type="entry name" value="EAL domain"/>
    <property type="match status" value="1"/>
</dbReference>
<protein>
    <submittedName>
        <fullName evidence="2">HDOD domain-containing protein</fullName>
    </submittedName>
</protein>
<evidence type="ECO:0000313" key="2">
    <source>
        <dbReference type="EMBL" id="UWZ57912.1"/>
    </source>
</evidence>
<proteinExistence type="predicted"/>
<dbReference type="PIRSF" id="PIRSF003180">
    <property type="entry name" value="DiGMPpdiest_YuxH"/>
    <property type="match status" value="1"/>
</dbReference>
<dbReference type="InterPro" id="IPR013976">
    <property type="entry name" value="HDOD"/>
</dbReference>
<dbReference type="PANTHER" id="PTHR33525:SF4">
    <property type="entry name" value="CYCLIC DI-GMP PHOSPHODIESTERASE CDGJ"/>
    <property type="match status" value="1"/>
</dbReference>
<dbReference type="KEGG" id="daur:Daura_18115"/>
<dbReference type="SMART" id="SM00052">
    <property type="entry name" value="EAL"/>
    <property type="match status" value="1"/>
</dbReference>
<feature type="domain" description="HDOD" evidence="1">
    <location>
        <begin position="214"/>
        <end position="410"/>
    </location>
</feature>
<dbReference type="InterPro" id="IPR052340">
    <property type="entry name" value="RNase_Y/CdgJ"/>
</dbReference>
<dbReference type="AlphaFoldDB" id="A0A9Q9MQU4"/>
<dbReference type="Proteomes" id="UP001058003">
    <property type="component" value="Chromosome"/>
</dbReference>
<dbReference type="Pfam" id="PF08668">
    <property type="entry name" value="HDOD"/>
    <property type="match status" value="1"/>
</dbReference>
<reference evidence="2" key="1">
    <citation type="submission" date="2021-04" db="EMBL/GenBank/DDBJ databases">
        <title>Dactylosporangium aurantiacum NRRL B-8018 full assembly.</title>
        <authorList>
            <person name="Hartkoorn R.C."/>
            <person name="Beaudoing E."/>
            <person name="Hot D."/>
        </authorList>
    </citation>
    <scope>NUCLEOTIDE SEQUENCE</scope>
    <source>
        <strain evidence="2">NRRL B-8018</strain>
    </source>
</reference>
<dbReference type="InterPro" id="IPR014408">
    <property type="entry name" value="dGMP_Pdiesterase_EAL/HD-GYP"/>
</dbReference>
<dbReference type="SUPFAM" id="SSF109604">
    <property type="entry name" value="HD-domain/PDEase-like"/>
    <property type="match status" value="1"/>
</dbReference>
<dbReference type="InterPro" id="IPR035919">
    <property type="entry name" value="EAL_sf"/>
</dbReference>
<dbReference type="SUPFAM" id="SSF141868">
    <property type="entry name" value="EAL domain-like"/>
    <property type="match status" value="1"/>
</dbReference>
<name>A0A9Q9MQU4_9ACTN</name>
<dbReference type="PANTHER" id="PTHR33525">
    <property type="match status" value="1"/>
</dbReference>
<keyword evidence="3" id="KW-1185">Reference proteome</keyword>
<dbReference type="PROSITE" id="PS51833">
    <property type="entry name" value="HDOD"/>
    <property type="match status" value="1"/>
</dbReference>
<evidence type="ECO:0000313" key="3">
    <source>
        <dbReference type="Proteomes" id="UP001058003"/>
    </source>
</evidence>